<evidence type="ECO:0000256" key="3">
    <source>
        <dbReference type="ARBA" id="ARBA00011738"/>
    </source>
</evidence>
<dbReference type="Gene3D" id="3.20.10.10">
    <property type="entry name" value="D-amino Acid Aminotransferase, subunit A, domain 2"/>
    <property type="match status" value="1"/>
</dbReference>
<dbReference type="InterPro" id="IPR043131">
    <property type="entry name" value="BCAT-like_N"/>
</dbReference>
<evidence type="ECO:0000256" key="8">
    <source>
        <dbReference type="ARBA" id="ARBA00035676"/>
    </source>
</evidence>
<dbReference type="HOGENOM" id="CLU_020844_2_1_6"/>
<dbReference type="InterPro" id="IPR017824">
    <property type="entry name" value="Aminodeoxychorismate_lyase_IV"/>
</dbReference>
<evidence type="ECO:0000313" key="16">
    <source>
        <dbReference type="Proteomes" id="UP000028839"/>
    </source>
</evidence>
<evidence type="ECO:0000256" key="4">
    <source>
        <dbReference type="ARBA" id="ARBA00022898"/>
    </source>
</evidence>
<dbReference type="OrthoDB" id="9805628at2"/>
<dbReference type="AlphaFoldDB" id="A0A0E2Z7E3"/>
<name>A0A0E2Z7E3_9GAMM</name>
<sequence length="273" mass="30516">MILVNGKVASSIEVADRGLQYGDGLFETIAIRDERAILYLSHLKRLEDGCRRLSIPLIARRILDEEIFKLCQGVSRGVLKIVVTRGSGGRGYQPPSQPQPTRILSLHPWPNYPSIFMEYGITLRVCRTSLGYNPCLAGIKHLNRLEQVLARSEWENPMIPEGLMLDSQGHVVEGTMSNLFIVQNGLLETPDLSGCGVAGVMREFILKQAFNSGLKTIVRPLILADLRSAEEIFMCNSLIGIWPVRRVGETQYPLGPLTQHLQHLIQIQLLHSN</sequence>
<evidence type="ECO:0000256" key="10">
    <source>
        <dbReference type="ARBA" id="ARBA00054027"/>
    </source>
</evidence>
<dbReference type="Proteomes" id="UP000028839">
    <property type="component" value="Unassembled WGS sequence"/>
</dbReference>
<comment type="caution">
    <text evidence="15">The sequence shown here is derived from an EMBL/GenBank/DDBJ whole genome shotgun (WGS) entry which is preliminary data.</text>
</comment>
<dbReference type="InterPro" id="IPR043132">
    <property type="entry name" value="BCAT-like_C"/>
</dbReference>
<evidence type="ECO:0000256" key="12">
    <source>
        <dbReference type="NCBIfam" id="TIGR03461"/>
    </source>
</evidence>
<dbReference type="EMBL" id="JPGN01000053">
    <property type="protein sequence ID" value="KFI19465.1"/>
    <property type="molecule type" value="Genomic_DNA"/>
</dbReference>
<dbReference type="NCBIfam" id="NF004761">
    <property type="entry name" value="PRK06092.1"/>
    <property type="match status" value="1"/>
</dbReference>
<dbReference type="InterPro" id="IPR001544">
    <property type="entry name" value="Aminotrans_IV"/>
</dbReference>
<dbReference type="Pfam" id="PF01063">
    <property type="entry name" value="Aminotran_4"/>
    <property type="match status" value="1"/>
</dbReference>
<dbReference type="PROSITE" id="PS00770">
    <property type="entry name" value="AA_TRANSFER_CLASS_4"/>
    <property type="match status" value="1"/>
</dbReference>
<protein>
    <recommendedName>
        <fullName evidence="11 12">Aminodeoxychorismate lyase</fullName>
        <ecNumber evidence="8 12">4.1.3.38</ecNumber>
    </recommendedName>
</protein>
<evidence type="ECO:0000256" key="2">
    <source>
        <dbReference type="ARBA" id="ARBA00009320"/>
    </source>
</evidence>
<reference evidence="15 16" key="1">
    <citation type="submission" date="2014-07" db="EMBL/GenBank/DDBJ databases">
        <title>Comparative analysis of Nitrosococcus oceani genome inventories of strains from Pacific and Atlantic gyres.</title>
        <authorList>
            <person name="Lim C.K."/>
            <person name="Wang L."/>
            <person name="Sayavedra-Soto L.A."/>
            <person name="Klotz M.G."/>
        </authorList>
    </citation>
    <scope>NUCLEOTIDE SEQUENCE [LARGE SCALE GENOMIC DNA]</scope>
    <source>
        <strain evidence="15 16">C-27</strain>
    </source>
</reference>
<comment type="pathway">
    <text evidence="7">Cofactor biosynthesis; tetrahydrofolate biosynthesis; 4-aminobenzoate from chorismate: step 2/2.</text>
</comment>
<dbReference type="PANTHER" id="PTHR42743">
    <property type="entry name" value="AMINO-ACID AMINOTRANSFERASE"/>
    <property type="match status" value="1"/>
</dbReference>
<proteinExistence type="inferred from homology"/>
<evidence type="ECO:0000256" key="5">
    <source>
        <dbReference type="ARBA" id="ARBA00022909"/>
    </source>
</evidence>
<dbReference type="GO" id="GO:0030170">
    <property type="term" value="F:pyridoxal phosphate binding"/>
    <property type="evidence" value="ECO:0007669"/>
    <property type="project" value="InterPro"/>
</dbReference>
<dbReference type="InterPro" id="IPR050571">
    <property type="entry name" value="Class-IV_PLP-Dep_Aminotrnsfr"/>
</dbReference>
<comment type="catalytic activity">
    <reaction evidence="9">
        <text>4-amino-4-deoxychorismate = 4-aminobenzoate + pyruvate + H(+)</text>
        <dbReference type="Rhea" id="RHEA:16201"/>
        <dbReference type="ChEBI" id="CHEBI:15361"/>
        <dbReference type="ChEBI" id="CHEBI:15378"/>
        <dbReference type="ChEBI" id="CHEBI:17836"/>
        <dbReference type="ChEBI" id="CHEBI:58406"/>
        <dbReference type="EC" id="4.1.3.38"/>
    </reaction>
</comment>
<evidence type="ECO:0000256" key="13">
    <source>
        <dbReference type="RuleBase" id="RU004106"/>
    </source>
</evidence>
<evidence type="ECO:0000256" key="9">
    <source>
        <dbReference type="ARBA" id="ARBA00049529"/>
    </source>
</evidence>
<dbReference type="GO" id="GO:0005829">
    <property type="term" value="C:cytosol"/>
    <property type="evidence" value="ECO:0007669"/>
    <property type="project" value="TreeGrafter"/>
</dbReference>
<evidence type="ECO:0000256" key="7">
    <source>
        <dbReference type="ARBA" id="ARBA00035633"/>
    </source>
</evidence>
<evidence type="ECO:0000256" key="6">
    <source>
        <dbReference type="ARBA" id="ARBA00023239"/>
    </source>
</evidence>
<dbReference type="GO" id="GO:0008696">
    <property type="term" value="F:4-amino-4-deoxychorismate lyase activity"/>
    <property type="evidence" value="ECO:0007669"/>
    <property type="project" value="UniProtKB-UniRule"/>
</dbReference>
<dbReference type="PANTHER" id="PTHR42743:SF2">
    <property type="entry name" value="AMINODEOXYCHORISMATE LYASE"/>
    <property type="match status" value="1"/>
</dbReference>
<accession>A0A0E2Z7E3</accession>
<keyword evidence="6 15" id="KW-0456">Lyase</keyword>
<dbReference type="GO" id="GO:0046656">
    <property type="term" value="P:folic acid biosynthetic process"/>
    <property type="evidence" value="ECO:0007669"/>
    <property type="project" value="UniProtKB-KW"/>
</dbReference>
<dbReference type="SUPFAM" id="SSF56752">
    <property type="entry name" value="D-aminoacid aminotransferase-like PLP-dependent enzymes"/>
    <property type="match status" value="1"/>
</dbReference>
<keyword evidence="5" id="KW-0289">Folate biosynthesis</keyword>
<evidence type="ECO:0000313" key="15">
    <source>
        <dbReference type="EMBL" id="KFI19465.1"/>
    </source>
</evidence>
<dbReference type="NCBIfam" id="TIGR03461">
    <property type="entry name" value="pabC_Proteo"/>
    <property type="match status" value="1"/>
</dbReference>
<evidence type="ECO:0000256" key="14">
    <source>
        <dbReference type="RuleBase" id="RU004516"/>
    </source>
</evidence>
<dbReference type="Gene3D" id="3.30.470.10">
    <property type="match status" value="1"/>
</dbReference>
<dbReference type="CDD" id="cd01559">
    <property type="entry name" value="ADCL_like"/>
    <property type="match status" value="1"/>
</dbReference>
<dbReference type="FunFam" id="3.20.10.10:FF:000002">
    <property type="entry name" value="D-alanine aminotransferase"/>
    <property type="match status" value="1"/>
</dbReference>
<dbReference type="InterPro" id="IPR036038">
    <property type="entry name" value="Aminotransferase-like"/>
</dbReference>
<dbReference type="GO" id="GO:0008153">
    <property type="term" value="P:4-aminobenzoate biosynthetic process"/>
    <property type="evidence" value="ECO:0007669"/>
    <property type="project" value="UniProtKB-UniRule"/>
</dbReference>
<evidence type="ECO:0000256" key="1">
    <source>
        <dbReference type="ARBA" id="ARBA00001933"/>
    </source>
</evidence>
<organism evidence="15 16">
    <name type="scientific">Nitrosococcus oceani C-27</name>
    <dbReference type="NCBI Taxonomy" id="314279"/>
    <lineage>
        <taxon>Bacteria</taxon>
        <taxon>Pseudomonadati</taxon>
        <taxon>Pseudomonadota</taxon>
        <taxon>Gammaproteobacteria</taxon>
        <taxon>Chromatiales</taxon>
        <taxon>Chromatiaceae</taxon>
        <taxon>Nitrosococcus</taxon>
    </lineage>
</organism>
<comment type="function">
    <text evidence="10">Involved in the biosynthesis of p-aminobenzoate (PABA), a precursor of tetrahydrofolate. Converts 4-amino-4-deoxychorismate into 4-aminobenzoate (PABA) and pyruvate.</text>
</comment>
<comment type="subunit">
    <text evidence="3">Homodimer.</text>
</comment>
<dbReference type="InterPro" id="IPR018300">
    <property type="entry name" value="Aminotrans_IV_CS"/>
</dbReference>
<dbReference type="EC" id="4.1.3.38" evidence="8 12"/>
<evidence type="ECO:0000256" key="11">
    <source>
        <dbReference type="ARBA" id="ARBA00069174"/>
    </source>
</evidence>
<comment type="similarity">
    <text evidence="2 13">Belongs to the class-IV pyridoxal-phosphate-dependent aminotransferase family.</text>
</comment>
<keyword evidence="4 14" id="KW-0663">Pyridoxal phosphate</keyword>
<comment type="cofactor">
    <cofactor evidence="1 14">
        <name>pyridoxal 5'-phosphate</name>
        <dbReference type="ChEBI" id="CHEBI:597326"/>
    </cofactor>
</comment>
<gene>
    <name evidence="15" type="ORF">IB75_08825</name>
</gene>